<dbReference type="Proteomes" id="UP000314294">
    <property type="component" value="Unassembled WGS sequence"/>
</dbReference>
<organism evidence="3 4">
    <name type="scientific">Liparis tanakae</name>
    <name type="common">Tanaka's snailfish</name>
    <dbReference type="NCBI Taxonomy" id="230148"/>
    <lineage>
        <taxon>Eukaryota</taxon>
        <taxon>Metazoa</taxon>
        <taxon>Chordata</taxon>
        <taxon>Craniata</taxon>
        <taxon>Vertebrata</taxon>
        <taxon>Euteleostomi</taxon>
        <taxon>Actinopterygii</taxon>
        <taxon>Neopterygii</taxon>
        <taxon>Teleostei</taxon>
        <taxon>Neoteleostei</taxon>
        <taxon>Acanthomorphata</taxon>
        <taxon>Eupercaria</taxon>
        <taxon>Perciformes</taxon>
        <taxon>Cottioidei</taxon>
        <taxon>Cottales</taxon>
        <taxon>Liparidae</taxon>
        <taxon>Liparis</taxon>
    </lineage>
</organism>
<evidence type="ECO:0000256" key="1">
    <source>
        <dbReference type="SAM" id="MobiDB-lite"/>
    </source>
</evidence>
<keyword evidence="2" id="KW-0732">Signal</keyword>
<comment type="caution">
    <text evidence="3">The sequence shown here is derived from an EMBL/GenBank/DDBJ whole genome shotgun (WGS) entry which is preliminary data.</text>
</comment>
<name>A0A4Z2I4I5_9TELE</name>
<feature type="compositionally biased region" description="Polar residues" evidence="1">
    <location>
        <begin position="172"/>
        <end position="185"/>
    </location>
</feature>
<evidence type="ECO:0000313" key="4">
    <source>
        <dbReference type="Proteomes" id="UP000314294"/>
    </source>
</evidence>
<feature type="chain" id="PRO_5021358481" evidence="2">
    <location>
        <begin position="25"/>
        <end position="208"/>
    </location>
</feature>
<feature type="region of interest" description="Disordered" evidence="1">
    <location>
        <begin position="167"/>
        <end position="208"/>
    </location>
</feature>
<keyword evidence="4" id="KW-1185">Reference proteome</keyword>
<protein>
    <submittedName>
        <fullName evidence="3">Uncharacterized protein</fullName>
    </submittedName>
</protein>
<reference evidence="3 4" key="1">
    <citation type="submission" date="2019-03" db="EMBL/GenBank/DDBJ databases">
        <title>First draft genome of Liparis tanakae, snailfish: a comprehensive survey of snailfish specific genes.</title>
        <authorList>
            <person name="Kim W."/>
            <person name="Song I."/>
            <person name="Jeong J.-H."/>
            <person name="Kim D."/>
            <person name="Kim S."/>
            <person name="Ryu S."/>
            <person name="Song J.Y."/>
            <person name="Lee S.K."/>
        </authorList>
    </citation>
    <scope>NUCLEOTIDE SEQUENCE [LARGE SCALE GENOMIC DNA]</scope>
    <source>
        <tissue evidence="3">Muscle</tissue>
    </source>
</reference>
<sequence>MCNTTFMLVVSVAVVKWWYTGLSGLQLHEENIVVQLKLVTSGCGCSDPLVGPKRTHGMRHKREQFLVVPQTLTAGQDGASTHLQYMGQVNPQHPHSKQNKLNGEVTVVLVEGLEGGDVRRSFHDLIHPFYGPHHLVSFCLSEDWWTFVLRNLTLKTKQADTFVKTDHGRYRNTGSSSHTINNPASYSPAIAPHPDSSPPLLGTARRST</sequence>
<evidence type="ECO:0000313" key="3">
    <source>
        <dbReference type="EMBL" id="TNN72681.1"/>
    </source>
</evidence>
<feature type="signal peptide" evidence="2">
    <location>
        <begin position="1"/>
        <end position="24"/>
    </location>
</feature>
<dbReference type="EMBL" id="SRLO01000134">
    <property type="protein sequence ID" value="TNN72681.1"/>
    <property type="molecule type" value="Genomic_DNA"/>
</dbReference>
<dbReference type="OrthoDB" id="5817230at2759"/>
<dbReference type="AlphaFoldDB" id="A0A4Z2I4I5"/>
<proteinExistence type="predicted"/>
<gene>
    <name evidence="3" type="ORF">EYF80_017130</name>
</gene>
<accession>A0A4Z2I4I5</accession>
<evidence type="ECO:0000256" key="2">
    <source>
        <dbReference type="SAM" id="SignalP"/>
    </source>
</evidence>